<reference evidence="2 3" key="1">
    <citation type="journal article" date="2016" name="Nat. Commun.">
        <title>Ectomycorrhizal ecology is imprinted in the genome of the dominant symbiotic fungus Cenococcum geophilum.</title>
        <authorList>
            <consortium name="DOE Joint Genome Institute"/>
            <person name="Peter M."/>
            <person name="Kohler A."/>
            <person name="Ohm R.A."/>
            <person name="Kuo A."/>
            <person name="Krutzmann J."/>
            <person name="Morin E."/>
            <person name="Arend M."/>
            <person name="Barry K.W."/>
            <person name="Binder M."/>
            <person name="Choi C."/>
            <person name="Clum A."/>
            <person name="Copeland A."/>
            <person name="Grisel N."/>
            <person name="Haridas S."/>
            <person name="Kipfer T."/>
            <person name="LaButti K."/>
            <person name="Lindquist E."/>
            <person name="Lipzen A."/>
            <person name="Maire R."/>
            <person name="Meier B."/>
            <person name="Mihaltcheva S."/>
            <person name="Molinier V."/>
            <person name="Murat C."/>
            <person name="Poggeler S."/>
            <person name="Quandt C.A."/>
            <person name="Sperisen C."/>
            <person name="Tritt A."/>
            <person name="Tisserant E."/>
            <person name="Crous P.W."/>
            <person name="Henrissat B."/>
            <person name="Nehls U."/>
            <person name="Egli S."/>
            <person name="Spatafora J.W."/>
            <person name="Grigoriev I.V."/>
            <person name="Martin F.M."/>
        </authorList>
    </citation>
    <scope>NUCLEOTIDE SEQUENCE [LARGE SCALE GENOMIC DNA]</scope>
    <source>
        <strain evidence="2 3">CBS 459.81</strain>
    </source>
</reference>
<dbReference type="OrthoDB" id="5403747at2759"/>
<evidence type="ECO:0000256" key="1">
    <source>
        <dbReference type="SAM" id="MobiDB-lite"/>
    </source>
</evidence>
<dbReference type="EMBL" id="KV744809">
    <property type="protein sequence ID" value="OCK86085.1"/>
    <property type="molecule type" value="Genomic_DNA"/>
</dbReference>
<organism evidence="2 3">
    <name type="scientific">Lepidopterella palustris CBS 459.81</name>
    <dbReference type="NCBI Taxonomy" id="1314670"/>
    <lineage>
        <taxon>Eukaryota</taxon>
        <taxon>Fungi</taxon>
        <taxon>Dikarya</taxon>
        <taxon>Ascomycota</taxon>
        <taxon>Pezizomycotina</taxon>
        <taxon>Dothideomycetes</taxon>
        <taxon>Pleosporomycetidae</taxon>
        <taxon>Mytilinidiales</taxon>
        <taxon>Argynnaceae</taxon>
        <taxon>Lepidopterella</taxon>
    </lineage>
</organism>
<gene>
    <name evidence="2" type="ORF">K432DRAFT_399681</name>
</gene>
<keyword evidence="3" id="KW-1185">Reference proteome</keyword>
<name>A0A8E2ELQ4_9PEZI</name>
<feature type="region of interest" description="Disordered" evidence="1">
    <location>
        <begin position="68"/>
        <end position="137"/>
    </location>
</feature>
<dbReference type="AlphaFoldDB" id="A0A8E2ELQ4"/>
<protein>
    <submittedName>
        <fullName evidence="2">Uncharacterized protein</fullName>
    </submittedName>
</protein>
<accession>A0A8E2ELQ4</accession>
<evidence type="ECO:0000313" key="3">
    <source>
        <dbReference type="Proteomes" id="UP000250266"/>
    </source>
</evidence>
<dbReference type="Proteomes" id="UP000250266">
    <property type="component" value="Unassembled WGS sequence"/>
</dbReference>
<sequence length="157" mass="16681">MAPPQSDSIPSEGLALNPQHSRLLALAWQCFESEPKIDYEKLSRLSGYTVGSAKVTVGTIKRKMRIAAGEDVATKSSSPSKGDGVTATTPRKRKSTTHGDEQGSSKKRGKKGQAAAAPANLDDDDEEFERSPIRKSEHDAILAGASAYLGGVKKEAI</sequence>
<proteinExistence type="predicted"/>
<evidence type="ECO:0000313" key="2">
    <source>
        <dbReference type="EMBL" id="OCK86085.1"/>
    </source>
</evidence>